<dbReference type="CDD" id="cd00603">
    <property type="entry name" value="IPT_PCSR"/>
    <property type="match status" value="1"/>
</dbReference>
<dbReference type="PANTHER" id="PTHR45982">
    <property type="entry name" value="REGULATOR OF CHROMOSOME CONDENSATION"/>
    <property type="match status" value="1"/>
</dbReference>
<dbReference type="InterPro" id="IPR001119">
    <property type="entry name" value="SLH_dom"/>
</dbReference>
<dbReference type="InterPro" id="IPR000408">
    <property type="entry name" value="Reg_chr_condens"/>
</dbReference>
<dbReference type="Pfam" id="PF13540">
    <property type="entry name" value="RCC1_2"/>
    <property type="match status" value="13"/>
</dbReference>
<feature type="domain" description="SLH" evidence="1">
    <location>
        <begin position="1268"/>
        <end position="1331"/>
    </location>
</feature>
<protein>
    <submittedName>
        <fullName evidence="2">S-layer homology domain-containing protein</fullName>
    </submittedName>
</protein>
<evidence type="ECO:0000313" key="3">
    <source>
        <dbReference type="Proteomes" id="UP001595755"/>
    </source>
</evidence>
<dbReference type="RefSeq" id="WP_204604001.1">
    <property type="nucleotide sequence ID" value="NZ_JBHSED010000002.1"/>
</dbReference>
<dbReference type="InterPro" id="IPR044048">
    <property type="entry name" value="Big_12"/>
</dbReference>
<gene>
    <name evidence="2" type="ORF">ACFO1S_00805</name>
</gene>
<proteinExistence type="predicted"/>
<reference evidence="3" key="1">
    <citation type="journal article" date="2019" name="Int. J. Syst. Evol. Microbiol.">
        <title>The Global Catalogue of Microorganisms (GCM) 10K type strain sequencing project: providing services to taxonomists for standard genome sequencing and annotation.</title>
        <authorList>
            <consortium name="The Broad Institute Genomics Platform"/>
            <consortium name="The Broad Institute Genome Sequencing Center for Infectious Disease"/>
            <person name="Wu L."/>
            <person name="Ma J."/>
        </authorList>
    </citation>
    <scope>NUCLEOTIDE SEQUENCE [LARGE SCALE GENOMIC DNA]</scope>
    <source>
        <strain evidence="3">CGMCC 4.1641</strain>
    </source>
</reference>
<evidence type="ECO:0000313" key="2">
    <source>
        <dbReference type="EMBL" id="MFC4301973.1"/>
    </source>
</evidence>
<dbReference type="InterPro" id="IPR009091">
    <property type="entry name" value="RCC1/BLIP-II"/>
</dbReference>
<dbReference type="Pfam" id="PF19078">
    <property type="entry name" value="Big_12"/>
    <property type="match status" value="1"/>
</dbReference>
<keyword evidence="3" id="KW-1185">Reference proteome</keyword>
<dbReference type="SUPFAM" id="SSF50985">
    <property type="entry name" value="RCC1/BLIP-II"/>
    <property type="match status" value="2"/>
</dbReference>
<comment type="caution">
    <text evidence="2">The sequence shown here is derived from an EMBL/GenBank/DDBJ whole genome shotgun (WGS) entry which is preliminary data.</text>
</comment>
<feature type="domain" description="SLH" evidence="1">
    <location>
        <begin position="1205"/>
        <end position="1267"/>
    </location>
</feature>
<dbReference type="Proteomes" id="UP001595755">
    <property type="component" value="Unassembled WGS sequence"/>
</dbReference>
<organism evidence="2 3">
    <name type="scientific">Cohnella boryungensis</name>
    <dbReference type="NCBI Taxonomy" id="768479"/>
    <lineage>
        <taxon>Bacteria</taxon>
        <taxon>Bacillati</taxon>
        <taxon>Bacillota</taxon>
        <taxon>Bacilli</taxon>
        <taxon>Bacillales</taxon>
        <taxon>Paenibacillaceae</taxon>
        <taxon>Cohnella</taxon>
    </lineage>
</organism>
<dbReference type="Pfam" id="PF00395">
    <property type="entry name" value="SLH"/>
    <property type="match status" value="3"/>
</dbReference>
<dbReference type="PRINTS" id="PR00633">
    <property type="entry name" value="RCCNDNSATION"/>
</dbReference>
<dbReference type="PANTHER" id="PTHR45982:SF1">
    <property type="entry name" value="REGULATOR OF CHROMOSOME CONDENSATION"/>
    <property type="match status" value="1"/>
</dbReference>
<dbReference type="Pfam" id="PF12733">
    <property type="entry name" value="Cadherin-like"/>
    <property type="match status" value="1"/>
</dbReference>
<dbReference type="EMBL" id="JBHSED010000002">
    <property type="protein sequence ID" value="MFC4301973.1"/>
    <property type="molecule type" value="Genomic_DNA"/>
</dbReference>
<dbReference type="InterPro" id="IPR051553">
    <property type="entry name" value="Ran_GTPase-activating"/>
</dbReference>
<dbReference type="PROSITE" id="PS50012">
    <property type="entry name" value="RCC1_3"/>
    <property type="match status" value="12"/>
</dbReference>
<sequence>MYILLSLRRWKSARLAVAFVMLFSLIVPFNLHSADAADKGNGSREIVQIAGGNSHSLALKADGTVVAWGGNNQSQSTVPAGLADVVSIAAGFEHSLALKADGTVVAWGYNVDGRSTVPAGLVDAVSIAAGSEHSLALKADGTVVAWGDNDIGQITVPGGLADVISIAAGAYHSLALRSDGTVVAWGGINNSGERSVPAGLADVVSIAAGHVHSLALKADGTVVAWGHNGNGRSTVPAGLTDVVSIAAGNDFSLALKADGTAVAWGGNDNGQSTVPGGLADVMSIAVGTTHSLALQSDGTIIAWGRNHSGQTTIPAAQSLPVKGNRITAGLFYSLALRSDGRVVGWGGGVANQIPGGLTGVAAIAAGTYHSLALRSDGTVVGWGQDVYGQASPPAGLGSVAAIAAGQNHSLALKADGTVVGWGNNSYGQRIAPAGLADVVSIATGREHSLALQSDGTVAGWGLNTYGQASPPAGLGSVAAIAASNNHSLALKSDGTVVGWGQNNYNQISVPAGLTGVVSIATGESHSLALRSDGTVVAWGTNAYGQTSVPAGLSGVVAIAAGGYHSLALKADGTVVGWGRNDGSQATTRGNDNLLALTLQEGDFNESFQASDTTYTAYFKDSLPNSASLTATLNNAPQADLYVNHEWVASGSAATINVPGAPTSFDIPVRVEPYLKPSKTYTVTLAIDETKPSVLFGTNGRTTAATSASSVITVSDTESGVDSASLQYAWTQSAAVPAGGWTAFDDGDTLSQTSGDGNWYLHVRASDKVGNIVDAVSNPFVLDNTAPTVTVSTSAGGTVNADFPVTIVFSESVSGFTEDDLAIGNGTVSNLVSVNPATYTATVSPTTSGQAVTVVVSAGAVTDTVGIPNTASNTLNVLYDTTKPTVTFGGFTDNQRFIAPPATVTVSVSEAVYWIAGGTPLTSANALPLIGMQKDGQAFTAYTPSYEELSRTFTLSFNDTLEDGDYEVLVAGNAVRNVFQNTLDAASASFAVAAPVITEIFSTPTSLPSTGGSTVATISGTNLIGQTVNVYVDGVMAATASVNSATSAEAIVSLPANGTQTARNHRLTVYLNGAEVTAHSSTVTVGAAPTPSSSAPSAARSSQADLAKLNVSMSGKALELSPAFTPGTTEYAAVTEAEQVELQLTSDHAKAIVKLLGERIDGTTNVPLSIGANVLAITVQAEDGTIKKYTVTINRVVKNDNSSSPSRACPFTDIENHWAKSSICEAASRAIVEGVSKHSFEPNRYVTRTEFAVMLQRALGIPTRMETSDVSFNDKGSIPEWARPAIRTAVAEGILAGYPDGTLRPMQTVTRSEMAAMVSKAMKWKADRAASPFFSDDTSIPAWAKPYVEAAREHGILSGQAGNRFVPDGLTTRAEAAVALFRLWNTLR</sequence>
<evidence type="ECO:0000259" key="1">
    <source>
        <dbReference type="PROSITE" id="PS51272"/>
    </source>
</evidence>
<dbReference type="PROSITE" id="PS51272">
    <property type="entry name" value="SLH"/>
    <property type="match status" value="3"/>
</dbReference>
<name>A0ABV8S4X1_9BACL</name>
<feature type="domain" description="SLH" evidence="1">
    <location>
        <begin position="1333"/>
        <end position="1387"/>
    </location>
</feature>
<dbReference type="PROSITE" id="PS00626">
    <property type="entry name" value="RCC1_2"/>
    <property type="match status" value="9"/>
</dbReference>
<dbReference type="Gene3D" id="2.130.10.30">
    <property type="entry name" value="Regulator of chromosome condensation 1/beta-lactamase-inhibitor protein II"/>
    <property type="match status" value="3"/>
</dbReference>
<dbReference type="InterPro" id="IPR025883">
    <property type="entry name" value="Cadherin-like_domain"/>
</dbReference>
<accession>A0ABV8S4X1</accession>